<sequence length="417" mass="47254">MDKLLLIGSFRRIRAVLGILLFLTSMPDTIIAQSDSLSESVKLLVVDFEGGSGYDPFLLRQMGQMLSYELEQFALPVLSLEERNRRINLLAHYQDDVPDSTKWDESHPRPDYLCRGIVTEEYLTVNIVQFRDEKQIARAIIRNRGRLEHKVSRLAGELVRELLKTRYQNLSLDQLSLMGVRLPKGQQYNWLDPDFKKSSGTNWIEVDRNVHALRIFLETQGGDTVQVGPYPGLQPNTHQLWTVRPNQLEPGSLRPKIHSLSLSSQFFTYQQHASVGLSLDYHLALTGKLSLGAGVKGLRLPVETRVTPLPGFEAEPVLEEELLLLPSASVVYKRYASQSGLFYGAELGVFFLHAGGHASFFAGFGRFPWLRLKAGFNSFNANLPNRSFRLNHQNANLDSIKERVSLFSVGLQWNIYL</sequence>
<dbReference type="STRING" id="1524460.IX84_23030"/>
<dbReference type="EMBL" id="JPOS01000082">
    <property type="protein sequence ID" value="KGE86024.1"/>
    <property type="molecule type" value="Genomic_DNA"/>
</dbReference>
<dbReference type="Proteomes" id="UP000029736">
    <property type="component" value="Unassembled WGS sequence"/>
</dbReference>
<comment type="caution">
    <text evidence="1">The sequence shown here is derived from an EMBL/GenBank/DDBJ whole genome shotgun (WGS) entry which is preliminary data.</text>
</comment>
<accession>A0A098S0Z0</accession>
<dbReference type="AlphaFoldDB" id="A0A098S0Z0"/>
<gene>
    <name evidence="1" type="ORF">IX84_23030</name>
</gene>
<name>A0A098S0Z0_9BACT</name>
<protein>
    <submittedName>
        <fullName evidence="1">Uncharacterized protein</fullName>
    </submittedName>
</protein>
<evidence type="ECO:0000313" key="1">
    <source>
        <dbReference type="EMBL" id="KGE86024.1"/>
    </source>
</evidence>
<keyword evidence="2" id="KW-1185">Reference proteome</keyword>
<reference evidence="1 2" key="1">
    <citation type="journal article" date="2014" name="Int. J. Syst. Evol. Microbiol.">
        <title>Phaeodactylibacter xiamenensis gen. nov., sp. nov., a member of the family Saprospiraceae isolated from the marine alga Phaeodactylum tricornutum.</title>
        <authorList>
            <person name="Chen Z.Jr."/>
            <person name="Lei X."/>
            <person name="Lai Q."/>
            <person name="Li Y."/>
            <person name="Zhang B."/>
            <person name="Zhang J."/>
            <person name="Zhang H."/>
            <person name="Yang L."/>
            <person name="Zheng W."/>
            <person name="Tian Y."/>
            <person name="Yu Z."/>
            <person name="Xu H.Jr."/>
            <person name="Zheng T."/>
        </authorList>
    </citation>
    <scope>NUCLEOTIDE SEQUENCE [LARGE SCALE GENOMIC DNA]</scope>
    <source>
        <strain evidence="1 2">KD52</strain>
    </source>
</reference>
<evidence type="ECO:0000313" key="2">
    <source>
        <dbReference type="Proteomes" id="UP000029736"/>
    </source>
</evidence>
<organism evidence="1 2">
    <name type="scientific">Phaeodactylibacter xiamenensis</name>
    <dbReference type="NCBI Taxonomy" id="1524460"/>
    <lineage>
        <taxon>Bacteria</taxon>
        <taxon>Pseudomonadati</taxon>
        <taxon>Bacteroidota</taxon>
        <taxon>Saprospiria</taxon>
        <taxon>Saprospirales</taxon>
        <taxon>Haliscomenobacteraceae</taxon>
        <taxon>Phaeodactylibacter</taxon>
    </lineage>
</organism>
<proteinExistence type="predicted"/>